<organism evidence="1 2">
    <name type="scientific">Spirosoma sordidisoli</name>
    <dbReference type="NCBI Taxonomy" id="2502893"/>
    <lineage>
        <taxon>Bacteria</taxon>
        <taxon>Pseudomonadati</taxon>
        <taxon>Bacteroidota</taxon>
        <taxon>Cytophagia</taxon>
        <taxon>Cytophagales</taxon>
        <taxon>Cytophagaceae</taxon>
        <taxon>Spirosoma</taxon>
    </lineage>
</organism>
<sequence length="72" mass="8418">MLSVDERVEKIRAILDEHYEESDEQPVQAGTDLLTDLMHFLWRQGASFTEVKEMALYSFNEERDNDKLNGVN</sequence>
<evidence type="ECO:0000313" key="2">
    <source>
        <dbReference type="Proteomes" id="UP000290407"/>
    </source>
</evidence>
<comment type="caution">
    <text evidence="1">The sequence shown here is derived from an EMBL/GenBank/DDBJ whole genome shotgun (WGS) entry which is preliminary data.</text>
</comment>
<protein>
    <submittedName>
        <fullName evidence="1">Uncharacterized protein</fullName>
    </submittedName>
</protein>
<dbReference type="AlphaFoldDB" id="A0A4Q2ULJ9"/>
<reference evidence="1 2" key="1">
    <citation type="submission" date="2019-01" db="EMBL/GenBank/DDBJ databases">
        <title>Spirosoma flava sp. nov., a propanil-degrading bacterium isolated from herbicide-contaminated soil.</title>
        <authorList>
            <person name="Zhang L."/>
            <person name="Jiang J.-D."/>
        </authorList>
    </citation>
    <scope>NUCLEOTIDE SEQUENCE [LARGE SCALE GENOMIC DNA]</scope>
    <source>
        <strain evidence="1 2">TY50</strain>
    </source>
</reference>
<evidence type="ECO:0000313" key="1">
    <source>
        <dbReference type="EMBL" id="RYC69602.1"/>
    </source>
</evidence>
<dbReference type="RefSeq" id="WP_129601796.1">
    <property type="nucleotide sequence ID" value="NZ_SBLB01000003.1"/>
</dbReference>
<dbReference type="EMBL" id="SBLB01000003">
    <property type="protein sequence ID" value="RYC69602.1"/>
    <property type="molecule type" value="Genomic_DNA"/>
</dbReference>
<accession>A0A4Q2ULJ9</accession>
<proteinExistence type="predicted"/>
<dbReference type="Proteomes" id="UP000290407">
    <property type="component" value="Unassembled WGS sequence"/>
</dbReference>
<name>A0A4Q2ULJ9_9BACT</name>
<keyword evidence="2" id="KW-1185">Reference proteome</keyword>
<gene>
    <name evidence="1" type="ORF">EQG79_13445</name>
</gene>